<reference evidence="1 2" key="1">
    <citation type="submission" date="2019-07" db="EMBL/GenBank/DDBJ databases">
        <title>Whole genome shotgun sequence of Meiothermus hypogaeus NBRC 106114.</title>
        <authorList>
            <person name="Hosoyama A."/>
            <person name="Uohara A."/>
            <person name="Ohji S."/>
            <person name="Ichikawa N."/>
        </authorList>
    </citation>
    <scope>NUCLEOTIDE SEQUENCE [LARGE SCALE GENOMIC DNA]</scope>
    <source>
        <strain evidence="1 2">NBRC 106114</strain>
    </source>
</reference>
<dbReference type="Proteomes" id="UP000321197">
    <property type="component" value="Unassembled WGS sequence"/>
</dbReference>
<evidence type="ECO:0000313" key="2">
    <source>
        <dbReference type="Proteomes" id="UP000321197"/>
    </source>
</evidence>
<comment type="caution">
    <text evidence="1">The sequence shown here is derived from an EMBL/GenBank/DDBJ whole genome shotgun (WGS) entry which is preliminary data.</text>
</comment>
<dbReference type="EMBL" id="BJXL01000002">
    <property type="protein sequence ID" value="GEM82010.1"/>
    <property type="molecule type" value="Genomic_DNA"/>
</dbReference>
<evidence type="ECO:0008006" key="3">
    <source>
        <dbReference type="Google" id="ProtNLM"/>
    </source>
</evidence>
<sequence>MNSEHFRRLPYAEAEPKARKVLVDGYGEGLLLEGIGGYYGLYYLFGLLGLREPVSSHPPDWVEGPKASLMEFLEPYQMAHWLEANGYHLFINESK</sequence>
<protein>
    <recommendedName>
        <fullName evidence="3">Annexin VII</fullName>
    </recommendedName>
</protein>
<proteinExistence type="predicted"/>
<organism evidence="1 2">
    <name type="scientific">Meiothermus hypogaeus NBRC 106114</name>
    <dbReference type="NCBI Taxonomy" id="1227553"/>
    <lineage>
        <taxon>Bacteria</taxon>
        <taxon>Thermotogati</taxon>
        <taxon>Deinococcota</taxon>
        <taxon>Deinococci</taxon>
        <taxon>Thermales</taxon>
        <taxon>Thermaceae</taxon>
        <taxon>Meiothermus</taxon>
    </lineage>
</organism>
<dbReference type="OrthoDB" id="33132at2"/>
<accession>A0A511QX96</accession>
<gene>
    <name evidence="1" type="ORF">MHY01S_01760</name>
</gene>
<dbReference type="RefSeq" id="WP_119340035.1">
    <property type="nucleotide sequence ID" value="NZ_BJXL01000002.1"/>
</dbReference>
<dbReference type="AlphaFoldDB" id="A0A511QX96"/>
<evidence type="ECO:0000313" key="1">
    <source>
        <dbReference type="EMBL" id="GEM82010.1"/>
    </source>
</evidence>
<name>A0A511QX96_9DEIN</name>